<dbReference type="PROSITE" id="PS01169">
    <property type="entry name" value="RIBOSOMAL_L21"/>
    <property type="match status" value="1"/>
</dbReference>
<dbReference type="InterPro" id="IPR036164">
    <property type="entry name" value="bL21-like_sf"/>
</dbReference>
<keyword evidence="4" id="KW-0689">Ribosomal protein</keyword>
<organism evidence="9 10">
    <name type="scientific">Papaver nudicaule</name>
    <name type="common">Iceland poppy</name>
    <dbReference type="NCBI Taxonomy" id="74823"/>
    <lineage>
        <taxon>Eukaryota</taxon>
        <taxon>Viridiplantae</taxon>
        <taxon>Streptophyta</taxon>
        <taxon>Embryophyta</taxon>
        <taxon>Tracheophyta</taxon>
        <taxon>Spermatophyta</taxon>
        <taxon>Magnoliopsida</taxon>
        <taxon>Ranunculales</taxon>
        <taxon>Papaveraceae</taxon>
        <taxon>Papaveroideae</taxon>
        <taxon>Papaver</taxon>
    </lineage>
</organism>
<evidence type="ECO:0000256" key="2">
    <source>
        <dbReference type="ARBA" id="ARBA00022730"/>
    </source>
</evidence>
<evidence type="ECO:0000256" key="5">
    <source>
        <dbReference type="ARBA" id="ARBA00023274"/>
    </source>
</evidence>
<evidence type="ECO:0000256" key="4">
    <source>
        <dbReference type="ARBA" id="ARBA00022980"/>
    </source>
</evidence>
<name>A0AA41VXG5_PAPNU</name>
<dbReference type="GO" id="GO:0005737">
    <property type="term" value="C:cytoplasm"/>
    <property type="evidence" value="ECO:0007669"/>
    <property type="project" value="UniProtKB-ARBA"/>
</dbReference>
<dbReference type="GO" id="GO:0003735">
    <property type="term" value="F:structural constituent of ribosome"/>
    <property type="evidence" value="ECO:0007669"/>
    <property type="project" value="InterPro"/>
</dbReference>
<dbReference type="SUPFAM" id="SSF141091">
    <property type="entry name" value="L21p-like"/>
    <property type="match status" value="1"/>
</dbReference>
<dbReference type="EMBL" id="JAJJMA010314718">
    <property type="protein sequence ID" value="MCL7049329.1"/>
    <property type="molecule type" value="Genomic_DNA"/>
</dbReference>
<feature type="compositionally biased region" description="Acidic residues" evidence="7">
    <location>
        <begin position="118"/>
        <end position="151"/>
    </location>
</feature>
<evidence type="ECO:0000313" key="9">
    <source>
        <dbReference type="EMBL" id="MCL7049329.1"/>
    </source>
</evidence>
<evidence type="ECO:0000313" key="8">
    <source>
        <dbReference type="EMBL" id="MCL7030899.1"/>
    </source>
</evidence>
<proteinExistence type="inferred from homology"/>
<sequence length="313" mass="35717">MSNHITNLHFIYFNHMVHISLLDKKSHSLRNKTMASRRCVNPLTRHCPYLFSSNSPSLHNIVNKTAPLALPASDRLPLETHTSILPQFHRNFESLFYKSNSARHFSTGRGGHGKRGEEQDEEEYDDDDDDDDDEDESEEGELSEYSDEEDTGNNVLVSKRVPQRTYSLENKEQEAAAIGYKVVGPLDPTEQPFTPREPVFAVVQIGSHQFKVSNEDTIYTEKLKFCEVNDKLILNKVLMVGSKSQTIIGRPILPEAVVHAVVEEHALDAKVIVFKKKRRKNYRRTNGHRQELTRLRITKIEGVEIPEEEALAA</sequence>
<keyword evidence="5" id="KW-0687">Ribonucleoprotein</keyword>
<keyword evidence="10" id="KW-1185">Reference proteome</keyword>
<dbReference type="GO" id="GO:0005840">
    <property type="term" value="C:ribosome"/>
    <property type="evidence" value="ECO:0007669"/>
    <property type="project" value="UniProtKB-KW"/>
</dbReference>
<comment type="caution">
    <text evidence="9">The sequence shown here is derived from an EMBL/GenBank/DDBJ whole genome shotgun (WGS) entry which is preliminary data.</text>
</comment>
<evidence type="ECO:0000256" key="1">
    <source>
        <dbReference type="ARBA" id="ARBA00008563"/>
    </source>
</evidence>
<evidence type="ECO:0000256" key="3">
    <source>
        <dbReference type="ARBA" id="ARBA00022884"/>
    </source>
</evidence>
<dbReference type="GO" id="GO:0006412">
    <property type="term" value="P:translation"/>
    <property type="evidence" value="ECO:0007669"/>
    <property type="project" value="InterPro"/>
</dbReference>
<dbReference type="EMBL" id="JAJJMA010106476">
    <property type="protein sequence ID" value="MCL7030899.1"/>
    <property type="molecule type" value="Genomic_DNA"/>
</dbReference>
<dbReference type="InterPro" id="IPR001787">
    <property type="entry name" value="Ribosomal_bL21"/>
</dbReference>
<keyword evidence="2" id="KW-0699">rRNA-binding</keyword>
<dbReference type="Pfam" id="PF00829">
    <property type="entry name" value="Ribosomal_L21p"/>
    <property type="match status" value="1"/>
</dbReference>
<dbReference type="HAMAP" id="MF_01363">
    <property type="entry name" value="Ribosomal_bL21"/>
    <property type="match status" value="1"/>
</dbReference>
<dbReference type="InterPro" id="IPR018258">
    <property type="entry name" value="Ribosomal_bL21_CS"/>
</dbReference>
<reference evidence="9" key="1">
    <citation type="submission" date="2022-03" db="EMBL/GenBank/DDBJ databases">
        <title>A functionally conserved STORR gene fusion in Papaver species that diverged 16.8 million years ago.</title>
        <authorList>
            <person name="Catania T."/>
        </authorList>
    </citation>
    <scope>NUCLEOTIDE SEQUENCE</scope>
    <source>
        <strain evidence="9">S-191538</strain>
    </source>
</reference>
<protein>
    <recommendedName>
        <fullName evidence="6">Large ribosomal subunit protein bL21m</fullName>
    </recommendedName>
</protein>
<evidence type="ECO:0000313" key="10">
    <source>
        <dbReference type="Proteomes" id="UP001177140"/>
    </source>
</evidence>
<dbReference type="PANTHER" id="PTHR21349:SF0">
    <property type="entry name" value="LARGE RIBOSOMAL SUBUNIT PROTEIN BL21M"/>
    <property type="match status" value="1"/>
</dbReference>
<evidence type="ECO:0000256" key="6">
    <source>
        <dbReference type="ARBA" id="ARBA00044129"/>
    </source>
</evidence>
<dbReference type="GO" id="GO:1990904">
    <property type="term" value="C:ribonucleoprotein complex"/>
    <property type="evidence" value="ECO:0007669"/>
    <property type="project" value="UniProtKB-KW"/>
</dbReference>
<gene>
    <name evidence="9" type="ORF">MKW94_009370</name>
    <name evidence="8" type="ORF">MKW94_011562</name>
</gene>
<evidence type="ECO:0000256" key="7">
    <source>
        <dbReference type="SAM" id="MobiDB-lite"/>
    </source>
</evidence>
<dbReference type="GO" id="GO:0019843">
    <property type="term" value="F:rRNA binding"/>
    <property type="evidence" value="ECO:0007669"/>
    <property type="project" value="UniProtKB-KW"/>
</dbReference>
<dbReference type="Proteomes" id="UP001177140">
    <property type="component" value="Unassembled WGS sequence"/>
</dbReference>
<keyword evidence="3" id="KW-0694">RNA-binding</keyword>
<dbReference type="InterPro" id="IPR028909">
    <property type="entry name" value="bL21-like"/>
</dbReference>
<comment type="similarity">
    <text evidence="1">Belongs to the bacterial ribosomal protein bL21 family.</text>
</comment>
<dbReference type="NCBIfam" id="TIGR00061">
    <property type="entry name" value="L21"/>
    <property type="match status" value="1"/>
</dbReference>
<feature type="region of interest" description="Disordered" evidence="7">
    <location>
        <begin position="103"/>
        <end position="159"/>
    </location>
</feature>
<accession>A0AA41VXG5</accession>
<dbReference type="PANTHER" id="PTHR21349">
    <property type="entry name" value="50S RIBOSOMAL PROTEIN L21"/>
    <property type="match status" value="1"/>
</dbReference>
<dbReference type="AlphaFoldDB" id="A0AA41VXG5"/>